<dbReference type="InterPro" id="IPR035979">
    <property type="entry name" value="RBD_domain_sf"/>
</dbReference>
<evidence type="ECO:0000313" key="3">
    <source>
        <dbReference type="Proteomes" id="UP001178507"/>
    </source>
</evidence>
<proteinExistence type="predicted"/>
<evidence type="ECO:0000313" key="2">
    <source>
        <dbReference type="EMBL" id="CAJ1404747.1"/>
    </source>
</evidence>
<dbReference type="Proteomes" id="UP001178507">
    <property type="component" value="Unassembled WGS sequence"/>
</dbReference>
<protein>
    <submittedName>
        <fullName evidence="2">Uncharacterized protein</fullName>
    </submittedName>
</protein>
<name>A0AA36JEJ0_9DINO</name>
<dbReference type="GO" id="GO:0003676">
    <property type="term" value="F:nucleic acid binding"/>
    <property type="evidence" value="ECO:0007669"/>
    <property type="project" value="InterPro"/>
</dbReference>
<reference evidence="2" key="1">
    <citation type="submission" date="2023-08" db="EMBL/GenBank/DDBJ databases">
        <authorList>
            <person name="Chen Y."/>
            <person name="Shah S."/>
            <person name="Dougan E. K."/>
            <person name="Thang M."/>
            <person name="Chan C."/>
        </authorList>
    </citation>
    <scope>NUCLEOTIDE SEQUENCE</scope>
</reference>
<keyword evidence="3" id="KW-1185">Reference proteome</keyword>
<accession>A0AA36JEJ0</accession>
<gene>
    <name evidence="2" type="ORF">EVOR1521_LOCUS27137</name>
</gene>
<dbReference type="SUPFAM" id="SSF54928">
    <property type="entry name" value="RNA-binding domain, RBD"/>
    <property type="match status" value="1"/>
</dbReference>
<sequence length="622" mass="69008">MGDSCTPAVCSGRLFAWRRSFARRPRPKRPPVSRKHESYTQLWEPGDDGHWAPQPVMHGGPTRRTSQVPVSYEAFYQDEQDAFRAQTELDGMPLRGFSLRVTRPSEKFARKEPGHVNVQGVRHDVPQEEVLEFLQECGTVTNLRRYNDIRFGEVRFVPRAEHMALVIPKHFKRELDETMSLARALLVLWAHVGKCIAARVAYERGANPQLQSRALQSAMSAAAKDLGALAVEHFPTAWPYIRGYIYGRMKAPVMQRLEEERQRMNWEAAVNAPLGQDRMPEIPRMKPGSPLVTAHTQPGIADYFSTLARSLQSGQYRYSTRTARATASPRGFSSASKPAFADPTLDVANRRQVAALMGGTCSSSQEGEWFLRFKPSGEPGSLNYKHPTSKWTSLILAVGVPPVAEDLVHTLCTQMMAASDYHTVIFRRVDSLEKATAAIEDLHRSFQGKIKHLTINSAPEAALKAHVFGDFISALRPKLSDASLSTPCLFLHPLFSARKDEVTLFAQELSIHLAKVEVYVIKGDPCAAGASFFGGSMNCSQGLLATFVSKDRSEAILQTPSQSEPGSEEGALFDFYDGVTFPADLHLCKIWCSIILECGRLEFTAQAFGSNEPSLGLCALHE</sequence>
<dbReference type="InterPro" id="IPR012677">
    <property type="entry name" value="Nucleotide-bd_a/b_plait_sf"/>
</dbReference>
<feature type="region of interest" description="Disordered" evidence="1">
    <location>
        <begin position="24"/>
        <end position="64"/>
    </location>
</feature>
<comment type="caution">
    <text evidence="2">The sequence shown here is derived from an EMBL/GenBank/DDBJ whole genome shotgun (WGS) entry which is preliminary data.</text>
</comment>
<evidence type="ECO:0000256" key="1">
    <source>
        <dbReference type="SAM" id="MobiDB-lite"/>
    </source>
</evidence>
<feature type="compositionally biased region" description="Basic residues" evidence="1">
    <location>
        <begin position="24"/>
        <end position="33"/>
    </location>
</feature>
<organism evidence="2 3">
    <name type="scientific">Effrenium voratum</name>
    <dbReference type="NCBI Taxonomy" id="2562239"/>
    <lineage>
        <taxon>Eukaryota</taxon>
        <taxon>Sar</taxon>
        <taxon>Alveolata</taxon>
        <taxon>Dinophyceae</taxon>
        <taxon>Suessiales</taxon>
        <taxon>Symbiodiniaceae</taxon>
        <taxon>Effrenium</taxon>
    </lineage>
</organism>
<dbReference type="EMBL" id="CAUJNA010003554">
    <property type="protein sequence ID" value="CAJ1404747.1"/>
    <property type="molecule type" value="Genomic_DNA"/>
</dbReference>
<dbReference type="Gene3D" id="3.30.70.330">
    <property type="match status" value="2"/>
</dbReference>
<dbReference type="AlphaFoldDB" id="A0AA36JEJ0"/>